<dbReference type="AlphaFoldDB" id="A0A6C1KB60"/>
<dbReference type="EMBL" id="VAUP01000037">
    <property type="protein sequence ID" value="TLX41539.1"/>
    <property type="molecule type" value="Genomic_DNA"/>
</dbReference>
<dbReference type="PANTHER" id="PTHR34846:SF7">
    <property type="entry name" value="BLL7811 PROTEIN"/>
    <property type="match status" value="1"/>
</dbReference>
<reference evidence="2 3" key="1">
    <citation type="submission" date="2019-05" db="EMBL/GenBank/DDBJ databases">
        <authorList>
            <person name="Zhou X."/>
        </authorList>
    </citation>
    <scope>NUCLEOTIDE SEQUENCE [LARGE SCALE GENOMIC DNA]</scope>
    <source>
        <strain evidence="2 3">DSM 432</strain>
    </source>
</reference>
<dbReference type="GO" id="GO:0051920">
    <property type="term" value="F:peroxiredoxin activity"/>
    <property type="evidence" value="ECO:0007669"/>
    <property type="project" value="InterPro"/>
</dbReference>
<dbReference type="GeneID" id="95775539"/>
<accession>A0A6C1KB60</accession>
<dbReference type="OrthoDB" id="9801997at2"/>
<protein>
    <submittedName>
        <fullName evidence="2">Carboxymuconolactone decarboxylase family protein</fullName>
    </submittedName>
</protein>
<dbReference type="Proteomes" id="UP000305131">
    <property type="component" value="Unassembled WGS sequence"/>
</dbReference>
<feature type="domain" description="Carboxymuconolactone decarboxylase-like" evidence="1">
    <location>
        <begin position="18"/>
        <end position="100"/>
    </location>
</feature>
<dbReference type="NCBIfam" id="TIGR00778">
    <property type="entry name" value="ahpD_dom"/>
    <property type="match status" value="1"/>
</dbReference>
<sequence length="152" mass="16329">MTDTLSRPTYKAFTERAPDVYAGLSALTKAVDASGLDKGLTELVKLRASQINGCAFCLKFHLGVARKAGVPQDKLDLLAAWRDAPAFSARERAALAYAEELTLLEAEAASDAAWTALLLEFSEDEAVFLTVTIASINAWNRIGIALRFAPPA</sequence>
<gene>
    <name evidence="2" type="ORF">FBQ73_18985</name>
</gene>
<name>A0A6C1KB60_XANAU</name>
<dbReference type="SUPFAM" id="SSF69118">
    <property type="entry name" value="AhpD-like"/>
    <property type="match status" value="1"/>
</dbReference>
<dbReference type="Pfam" id="PF02627">
    <property type="entry name" value="CMD"/>
    <property type="match status" value="1"/>
</dbReference>
<dbReference type="InterPro" id="IPR004675">
    <property type="entry name" value="AhpD_core"/>
</dbReference>
<dbReference type="PANTHER" id="PTHR34846">
    <property type="entry name" value="4-CARBOXYMUCONOLACTONE DECARBOXYLASE FAMILY PROTEIN (AFU_ORTHOLOGUE AFUA_6G11590)"/>
    <property type="match status" value="1"/>
</dbReference>
<dbReference type="Gene3D" id="1.20.1290.10">
    <property type="entry name" value="AhpD-like"/>
    <property type="match status" value="1"/>
</dbReference>
<dbReference type="InterPro" id="IPR029032">
    <property type="entry name" value="AhpD-like"/>
</dbReference>
<evidence type="ECO:0000313" key="3">
    <source>
        <dbReference type="Proteomes" id="UP000305131"/>
    </source>
</evidence>
<evidence type="ECO:0000259" key="1">
    <source>
        <dbReference type="Pfam" id="PF02627"/>
    </source>
</evidence>
<evidence type="ECO:0000313" key="2">
    <source>
        <dbReference type="EMBL" id="TLX41539.1"/>
    </source>
</evidence>
<comment type="caution">
    <text evidence="2">The sequence shown here is derived from an EMBL/GenBank/DDBJ whole genome shotgun (WGS) entry which is preliminary data.</text>
</comment>
<proteinExistence type="predicted"/>
<organism evidence="2 3">
    <name type="scientific">Xanthobacter autotrophicus</name>
    <dbReference type="NCBI Taxonomy" id="280"/>
    <lineage>
        <taxon>Bacteria</taxon>
        <taxon>Pseudomonadati</taxon>
        <taxon>Pseudomonadota</taxon>
        <taxon>Alphaproteobacteria</taxon>
        <taxon>Hyphomicrobiales</taxon>
        <taxon>Xanthobacteraceae</taxon>
        <taxon>Xanthobacter</taxon>
    </lineage>
</organism>
<dbReference type="InterPro" id="IPR003779">
    <property type="entry name" value="CMD-like"/>
</dbReference>
<dbReference type="RefSeq" id="WP_138401049.1">
    <property type="nucleotide sequence ID" value="NZ_JBAFVI010000006.1"/>
</dbReference>